<dbReference type="HOGENOM" id="CLU_087539_3_1_9"/>
<dbReference type="Pfam" id="PF14278">
    <property type="entry name" value="TetR_C_8"/>
    <property type="match status" value="1"/>
</dbReference>
<feature type="transmembrane region" description="Helical" evidence="3">
    <location>
        <begin position="147"/>
        <end position="164"/>
    </location>
</feature>
<dbReference type="EMBL" id="LN831776">
    <property type="protein sequence ID" value="CQR59098.1"/>
    <property type="molecule type" value="Genomic_DNA"/>
</dbReference>
<dbReference type="InterPro" id="IPR001647">
    <property type="entry name" value="HTH_TetR"/>
</dbReference>
<dbReference type="RefSeq" id="WP_046506181.1">
    <property type="nucleotide sequence ID" value="NZ_LN831776.1"/>
</dbReference>
<dbReference type="AlphaFoldDB" id="A0A0E3WJN5"/>
<dbReference type="KEGG" id="pri:PRIO_6751"/>
<dbReference type="GO" id="GO:0003677">
    <property type="term" value="F:DNA binding"/>
    <property type="evidence" value="ECO:0007669"/>
    <property type="project" value="UniProtKB-UniRule"/>
</dbReference>
<dbReference type="PATRIC" id="fig|1073571.4.peg.7216"/>
<evidence type="ECO:0000256" key="2">
    <source>
        <dbReference type="PROSITE-ProRule" id="PRU00335"/>
    </source>
</evidence>
<keyword evidence="1 2" id="KW-0238">DNA-binding</keyword>
<dbReference type="PANTHER" id="PTHR43479">
    <property type="entry name" value="ACREF/ENVCD OPERON REPRESSOR-RELATED"/>
    <property type="match status" value="1"/>
</dbReference>
<dbReference type="Proteomes" id="UP000033163">
    <property type="component" value="Chromosome I"/>
</dbReference>
<dbReference type="PRINTS" id="PR00455">
    <property type="entry name" value="HTHTETR"/>
</dbReference>
<evidence type="ECO:0000313" key="5">
    <source>
        <dbReference type="EMBL" id="CQR59098.1"/>
    </source>
</evidence>
<organism evidence="5 6">
    <name type="scientific">Paenibacillus riograndensis SBR5</name>
    <dbReference type="NCBI Taxonomy" id="1073571"/>
    <lineage>
        <taxon>Bacteria</taxon>
        <taxon>Bacillati</taxon>
        <taxon>Bacillota</taxon>
        <taxon>Bacilli</taxon>
        <taxon>Bacillales</taxon>
        <taxon>Paenibacillaceae</taxon>
        <taxon>Paenibacillus</taxon>
        <taxon>Paenibacillus sonchi group</taxon>
    </lineage>
</organism>
<evidence type="ECO:0000256" key="1">
    <source>
        <dbReference type="ARBA" id="ARBA00023125"/>
    </source>
</evidence>
<evidence type="ECO:0000259" key="4">
    <source>
        <dbReference type="PROSITE" id="PS50977"/>
    </source>
</evidence>
<accession>A0A0E3WJN5</accession>
<dbReference type="InterPro" id="IPR039532">
    <property type="entry name" value="TetR_C_Firmicutes"/>
</dbReference>
<proteinExistence type="predicted"/>
<dbReference type="PANTHER" id="PTHR43479:SF23">
    <property type="entry name" value="HTH TETR-TYPE DOMAIN-CONTAINING PROTEIN"/>
    <property type="match status" value="1"/>
</dbReference>
<feature type="DNA-binding region" description="H-T-H motif" evidence="2">
    <location>
        <begin position="33"/>
        <end position="52"/>
    </location>
</feature>
<reference evidence="6" key="1">
    <citation type="submission" date="2015-03" db="EMBL/GenBank/DDBJ databases">
        <authorList>
            <person name="Wibberg D."/>
        </authorList>
    </citation>
    <scope>NUCLEOTIDE SEQUENCE [LARGE SCALE GENOMIC DNA]</scope>
</reference>
<feature type="domain" description="HTH tetR-type" evidence="4">
    <location>
        <begin position="10"/>
        <end position="70"/>
    </location>
</feature>
<dbReference type="Pfam" id="PF00440">
    <property type="entry name" value="TetR_N"/>
    <property type="match status" value="1"/>
</dbReference>
<keyword evidence="3" id="KW-0812">Transmembrane</keyword>
<gene>
    <name evidence="5" type="ORF">PRIO_6751</name>
</gene>
<dbReference type="InterPro" id="IPR050624">
    <property type="entry name" value="HTH-type_Tx_Regulator"/>
</dbReference>
<dbReference type="PROSITE" id="PS50977">
    <property type="entry name" value="HTH_TETR_2"/>
    <property type="match status" value="1"/>
</dbReference>
<keyword evidence="3" id="KW-0472">Membrane</keyword>
<dbReference type="InterPro" id="IPR009057">
    <property type="entry name" value="Homeodomain-like_sf"/>
</dbReference>
<dbReference type="Gene3D" id="1.10.357.10">
    <property type="entry name" value="Tetracycline Repressor, domain 2"/>
    <property type="match status" value="1"/>
</dbReference>
<protein>
    <submittedName>
        <fullName evidence="5">TetR family transcriptional regulator</fullName>
    </submittedName>
</protein>
<keyword evidence="3" id="KW-1133">Transmembrane helix</keyword>
<name>A0A0E3WJN5_9BACL</name>
<evidence type="ECO:0000256" key="3">
    <source>
        <dbReference type="SAM" id="Phobius"/>
    </source>
</evidence>
<dbReference type="SUPFAM" id="SSF46689">
    <property type="entry name" value="Homeodomain-like"/>
    <property type="match status" value="1"/>
</dbReference>
<evidence type="ECO:0000313" key="6">
    <source>
        <dbReference type="Proteomes" id="UP000033163"/>
    </source>
</evidence>
<sequence>MNKKTDLRIIRSKHSIKMAFIELLTEKGYEGITIQDIADKAMINRNTFYLHYQNKPDLLNASMDELIEELKSTLNLCSSSKSPVSGSKLEQLMQTILEKIQDNIPFYKALLLDENRICGLQSKMEEIIKNTVEDGLDNTPLKISKELLLQYIASTFMGIVIWWVKNDFSYTPKELASQFGKILTHGHLKAADISIDN</sequence>